<dbReference type="Gene3D" id="2.60.40.1120">
    <property type="entry name" value="Carboxypeptidase-like, regulatory domain"/>
    <property type="match status" value="1"/>
</dbReference>
<dbReference type="STRING" id="1122973.GCA_000379925_00837"/>
<evidence type="ECO:0000313" key="2">
    <source>
        <dbReference type="Proteomes" id="UP000297225"/>
    </source>
</evidence>
<evidence type="ECO:0008006" key="3">
    <source>
        <dbReference type="Google" id="ProtNLM"/>
    </source>
</evidence>
<dbReference type="SUPFAM" id="SSF49464">
    <property type="entry name" value="Carboxypeptidase regulatory domain-like"/>
    <property type="match status" value="1"/>
</dbReference>
<accession>A0A4Y8WPX9</accession>
<reference evidence="1 2" key="1">
    <citation type="submission" date="2019-03" db="EMBL/GenBank/DDBJ databases">
        <title>Porphyromonas levii Isolated from the Uterus of Dairy Cows.</title>
        <authorList>
            <person name="Francis A.M."/>
        </authorList>
    </citation>
    <scope>NUCLEOTIDE SEQUENCE [LARGE SCALE GENOMIC DNA]</scope>
    <source>
        <strain evidence="1 2">AF5678</strain>
    </source>
</reference>
<sequence>MRRIVFVILLLTLIVGRALGQTTIKGHVLDTKGDPLVNVTILIQNPSDSTVLAFGNTSQEGYYSVAVSAASLPQLSVTISGLEIKPQSQQVENKSQIVNFTAEYNLMQISEVVVEANKVWQQRDTINYLVSSFTGTNDISIGDVIKKLPGLTVSESGSISYMGREINKLYIENMDLLKGRYGIATKNLRAEDISVVQVLENYQPIKMMDGIEVTPDAAINLKLREGAKNVFSLQALLGAGIDNKLLWKGELVGMLFNRANQNITTVKSSNAMDISSEDATDLKGLNEIESLALTDIAIPASPPIKRDRYIDPVAHSLGSNQLFKLKNTAELTINLQFTNRTENRHSYASSTYDIPNSEATVIEEELFAHLKKNTLQGGISYTLNRDNSFLGNETTFIADWLDNRGESINKEVIKQRLSGKSLALFNSIQWGIKNKENKGFALQFDNAFRTQPHNLYLHPGLYPELINGGAPYTSTTQTIRRSAFLSALQAKTLSILSLGSINIDPTLNVRINNETLFSDILRNSSERLLEPKWSNDMSFLIFDASLGIELKYLRRNLSVALRLPLSYRYARVDYRAQKPENTIHQTFKLLPSISVTNKSRNLQWDILAALSSSTPGLDNLYKGYILQNYRVLNRYASKIFDTHTCYTSANVGYKLVDHILFLNSKLSYRRMWSNGILSQSFQDQLSVTELVEFPNKSDYLYTSLEASKGFYWKDLIISLLGYWSSSRSNILRQGLDIQHIGSGYGLRAKVNIAPFEWCNTEYVLNWNSIGGRDTSGKTVERIHNMDQYLSLIFDVTPDISLTAKGEHYYNGYTQGTRNFFLADLSMVYSTPKVRYQLDWNNIFNTKTFATYGYGSMSTFYSLYHIRPAALILTMRFKVL</sequence>
<proteinExistence type="predicted"/>
<gene>
    <name evidence="1" type="ORF">E4P47_03755</name>
</gene>
<dbReference type="EMBL" id="SPNC01000038">
    <property type="protein sequence ID" value="TFH95791.1"/>
    <property type="molecule type" value="Genomic_DNA"/>
</dbReference>
<comment type="caution">
    <text evidence="1">The sequence shown here is derived from an EMBL/GenBank/DDBJ whole genome shotgun (WGS) entry which is preliminary data.</text>
</comment>
<dbReference type="RefSeq" id="WP_134849057.1">
    <property type="nucleotide sequence ID" value="NZ_CP197400.1"/>
</dbReference>
<dbReference type="Proteomes" id="UP000297225">
    <property type="component" value="Unassembled WGS sequence"/>
</dbReference>
<dbReference type="InterPro" id="IPR008969">
    <property type="entry name" value="CarboxyPept-like_regulatory"/>
</dbReference>
<dbReference type="SUPFAM" id="SSF56935">
    <property type="entry name" value="Porins"/>
    <property type="match status" value="1"/>
</dbReference>
<keyword evidence="2" id="KW-1185">Reference proteome</keyword>
<organism evidence="1 2">
    <name type="scientific">Porphyromonas levii</name>
    <dbReference type="NCBI Taxonomy" id="28114"/>
    <lineage>
        <taxon>Bacteria</taxon>
        <taxon>Pseudomonadati</taxon>
        <taxon>Bacteroidota</taxon>
        <taxon>Bacteroidia</taxon>
        <taxon>Bacteroidales</taxon>
        <taxon>Porphyromonadaceae</taxon>
        <taxon>Porphyromonas</taxon>
    </lineage>
</organism>
<protein>
    <recommendedName>
        <fullName evidence="3">TonB-dependent receptor</fullName>
    </recommendedName>
</protein>
<evidence type="ECO:0000313" key="1">
    <source>
        <dbReference type="EMBL" id="TFH95791.1"/>
    </source>
</evidence>
<name>A0A4Y8WPX9_9PORP</name>
<dbReference type="AlphaFoldDB" id="A0A4Y8WPX9"/>
<dbReference type="OrthoDB" id="603275at2"/>